<dbReference type="EMBL" id="QNRT01000001">
    <property type="protein sequence ID" value="RBP53397.1"/>
    <property type="molecule type" value="Genomic_DNA"/>
</dbReference>
<reference evidence="2 3" key="1">
    <citation type="submission" date="2018-06" db="EMBL/GenBank/DDBJ databases">
        <title>Genomic Encyclopedia of Type Strains, Phase IV (KMG-IV): sequencing the most valuable type-strain genomes for metagenomic binning, comparative biology and taxonomic classification.</title>
        <authorList>
            <person name="Goeker M."/>
        </authorList>
    </citation>
    <scope>NUCLEOTIDE SEQUENCE [LARGE SCALE GENOMIC DNA]</scope>
    <source>
        <strain evidence="2 3">DSM 24032</strain>
    </source>
</reference>
<organism evidence="2 3">
    <name type="scientific">Arenicella xantha</name>
    <dbReference type="NCBI Taxonomy" id="644221"/>
    <lineage>
        <taxon>Bacteria</taxon>
        <taxon>Pseudomonadati</taxon>
        <taxon>Pseudomonadota</taxon>
        <taxon>Gammaproteobacteria</taxon>
        <taxon>Arenicellales</taxon>
        <taxon>Arenicellaceae</taxon>
        <taxon>Arenicella</taxon>
    </lineage>
</organism>
<gene>
    <name evidence="2" type="ORF">DFR28_101783</name>
</gene>
<keyword evidence="1" id="KW-0732">Signal</keyword>
<name>A0A395JPH6_9GAMM</name>
<feature type="signal peptide" evidence="1">
    <location>
        <begin position="1"/>
        <end position="29"/>
    </location>
</feature>
<keyword evidence="3" id="KW-1185">Reference proteome</keyword>
<proteinExistence type="predicted"/>
<dbReference type="AlphaFoldDB" id="A0A395JPH6"/>
<evidence type="ECO:0000313" key="3">
    <source>
        <dbReference type="Proteomes" id="UP000253083"/>
    </source>
</evidence>
<dbReference type="Proteomes" id="UP000253083">
    <property type="component" value="Unassembled WGS sequence"/>
</dbReference>
<dbReference type="InParanoid" id="A0A395JPH6"/>
<protein>
    <submittedName>
        <fullName evidence="2">Uncharacterized protein</fullName>
    </submittedName>
</protein>
<comment type="caution">
    <text evidence="2">The sequence shown here is derived from an EMBL/GenBank/DDBJ whole genome shotgun (WGS) entry which is preliminary data.</text>
</comment>
<sequence>MSNKNPVLPNFLKVLTVATFALIGLASYAGQHESEQKPKQERIVELKEMTNTDHKLAPVESRKLTDADAAKAEDALAEDINAATKKLNEEPQTWNTDD</sequence>
<dbReference type="RefSeq" id="WP_113952968.1">
    <property type="nucleotide sequence ID" value="NZ_QNRT01000001.1"/>
</dbReference>
<evidence type="ECO:0000256" key="1">
    <source>
        <dbReference type="SAM" id="SignalP"/>
    </source>
</evidence>
<feature type="chain" id="PRO_5017458534" evidence="1">
    <location>
        <begin position="30"/>
        <end position="98"/>
    </location>
</feature>
<evidence type="ECO:0000313" key="2">
    <source>
        <dbReference type="EMBL" id="RBP53397.1"/>
    </source>
</evidence>
<accession>A0A395JPH6</accession>